<dbReference type="Proteomes" id="UP000076023">
    <property type="component" value="Unassembled WGS sequence"/>
</dbReference>
<keyword evidence="3" id="KW-1185">Reference proteome</keyword>
<evidence type="ECO:0000313" key="2">
    <source>
        <dbReference type="EMBL" id="GAT32484.1"/>
    </source>
</evidence>
<evidence type="ECO:0008006" key="4">
    <source>
        <dbReference type="Google" id="ProtNLM"/>
    </source>
</evidence>
<protein>
    <recommendedName>
        <fullName evidence="4">Lipoprotein</fullName>
    </recommendedName>
</protein>
<reference evidence="3" key="1">
    <citation type="journal article" date="2017" name="Genome Announc.">
        <title>Draft Genome Sequence of Terrimicrobium sacchariphilum NM-5T, a Facultative Anaerobic Soil Bacterium of the Class Spartobacteria.</title>
        <authorList>
            <person name="Qiu Y.L."/>
            <person name="Tourlousse D.M."/>
            <person name="Matsuura N."/>
            <person name="Ohashi A."/>
            <person name="Sekiguchi Y."/>
        </authorList>
    </citation>
    <scope>NUCLEOTIDE SEQUENCE [LARGE SCALE GENOMIC DNA]</scope>
    <source>
        <strain evidence="3">NM-5</strain>
    </source>
</reference>
<evidence type="ECO:0000256" key="1">
    <source>
        <dbReference type="SAM" id="SignalP"/>
    </source>
</evidence>
<feature type="signal peptide" evidence="1">
    <location>
        <begin position="1"/>
        <end position="24"/>
    </location>
</feature>
<sequence>MASITVALVMLVCTLVLTACSRPAAGEAPQVGNGDPEGLAFTVSVTPSPIDNATTRYTDFSYHIRPVGAVEYMVFAPAKVEPTKDRSVLVTFEVTLSSVKANQLYESFHAWKVDGREEISNCPTEALIGDVVDGRLPGSTHCR</sequence>
<dbReference type="AlphaFoldDB" id="A0A146G6B2"/>
<dbReference type="RefSeq" id="WP_075078315.1">
    <property type="nucleotide sequence ID" value="NZ_BDCO01000002.1"/>
</dbReference>
<evidence type="ECO:0000313" key="3">
    <source>
        <dbReference type="Proteomes" id="UP000076023"/>
    </source>
</evidence>
<gene>
    <name evidence="2" type="ORF">TSACC_2883</name>
</gene>
<accession>A0A146G6B2</accession>
<feature type="chain" id="PRO_5007524717" description="Lipoprotein" evidence="1">
    <location>
        <begin position="25"/>
        <end position="143"/>
    </location>
</feature>
<dbReference type="STRING" id="690879.TSACC_2883"/>
<keyword evidence="1" id="KW-0732">Signal</keyword>
<name>A0A146G6B2_TERSA</name>
<dbReference type="EMBL" id="BDCO01000002">
    <property type="protein sequence ID" value="GAT32484.1"/>
    <property type="molecule type" value="Genomic_DNA"/>
</dbReference>
<organism evidence="2 3">
    <name type="scientific">Terrimicrobium sacchariphilum</name>
    <dbReference type="NCBI Taxonomy" id="690879"/>
    <lineage>
        <taxon>Bacteria</taxon>
        <taxon>Pseudomonadati</taxon>
        <taxon>Verrucomicrobiota</taxon>
        <taxon>Terrimicrobiia</taxon>
        <taxon>Terrimicrobiales</taxon>
        <taxon>Terrimicrobiaceae</taxon>
        <taxon>Terrimicrobium</taxon>
    </lineage>
</organism>
<dbReference type="InParanoid" id="A0A146G6B2"/>
<proteinExistence type="predicted"/>
<comment type="caution">
    <text evidence="2">The sequence shown here is derived from an EMBL/GenBank/DDBJ whole genome shotgun (WGS) entry which is preliminary data.</text>
</comment>